<dbReference type="EMBL" id="JOTP01000007">
    <property type="protein sequence ID" value="KEP26805.1"/>
    <property type="molecule type" value="Genomic_DNA"/>
</dbReference>
<accession>A0A081LC29</accession>
<gene>
    <name evidence="1" type="ORF">BA70_18145</name>
</gene>
<comment type="caution">
    <text evidence="1">The sequence shown here is derived from an EMBL/GenBank/DDBJ whole genome shotgun (WGS) entry which is preliminary data.</text>
</comment>
<evidence type="ECO:0008006" key="3">
    <source>
        <dbReference type="Google" id="ProtNLM"/>
    </source>
</evidence>
<dbReference type="Proteomes" id="UP000028091">
    <property type="component" value="Unassembled WGS sequence"/>
</dbReference>
<dbReference type="Gene3D" id="2.60.40.10">
    <property type="entry name" value="Immunoglobulins"/>
    <property type="match status" value="1"/>
</dbReference>
<dbReference type="eggNOG" id="ENOG502ZBHF">
    <property type="taxonomic scope" value="Bacteria"/>
</dbReference>
<keyword evidence="2" id="KW-1185">Reference proteome</keyword>
<proteinExistence type="predicted"/>
<evidence type="ECO:0000313" key="2">
    <source>
        <dbReference type="Proteomes" id="UP000028091"/>
    </source>
</evidence>
<sequence>MIFLYLSIPTNTSHAKGISSLEKTVSNGQVTLKLNEPGDTYKFIKNGQLVYKGPSNTFKSDISNIGDKYKIGIYQKNKLKKVITLNVMNDKQEKKIQLASVKNNEDSYAEKLMDDKIKNSHINVEATADNVKLSWNHLPDEDGIFEIYRDYKKIGETTNLSFIDGNVTSGKRYNYSINVSVKPSKEQQKEFLKRINKIKSVTTLSSKAKEELMDIEGSLSTIVDIPKNEEGYLNSKKSVLNELIADKKSEISTLAKLPKDNMYNFSYRTFIPFKSVADPKPEFKKTFLKGDNRGFSATSNKFRTESSVNAQFTGPTNINMFKTVSPSLRCKDAACTKVLAKKTASSSGIKLYIDSKQKSFLQWTVVHSVGIPFGSYYPKIDYSYNVGMTKGMAYISGKHDKAPNHEFYISTPKSSTSTTIYKYAVKSKNDFQELWFLKAKKSWKVELF</sequence>
<name>A0A081LC29_9BACI</name>
<protein>
    <recommendedName>
        <fullName evidence="3">DUF3238 domain-containing protein</fullName>
    </recommendedName>
</protein>
<dbReference type="AlphaFoldDB" id="A0A081LC29"/>
<organism evidence="1 2">
    <name type="scientific">Bacillus zhangzhouensis</name>
    <dbReference type="NCBI Taxonomy" id="1178540"/>
    <lineage>
        <taxon>Bacteria</taxon>
        <taxon>Bacillati</taxon>
        <taxon>Bacillota</taxon>
        <taxon>Bacilli</taxon>
        <taxon>Bacillales</taxon>
        <taxon>Bacillaceae</taxon>
        <taxon>Bacillus</taxon>
    </lineage>
</organism>
<reference evidence="1 2" key="1">
    <citation type="submission" date="2012-09" db="EMBL/GenBank/DDBJ databases">
        <title>Genome Sequence of Bacillus sp. DW5-4.</title>
        <authorList>
            <person name="Lai Q."/>
            <person name="Liu Y."/>
            <person name="Shao Z."/>
        </authorList>
    </citation>
    <scope>NUCLEOTIDE SEQUENCE [LARGE SCALE GENOMIC DNA]</scope>
    <source>
        <strain evidence="1 2">DW5-4</strain>
    </source>
</reference>
<evidence type="ECO:0000313" key="1">
    <source>
        <dbReference type="EMBL" id="KEP26805.1"/>
    </source>
</evidence>
<dbReference type="OrthoDB" id="2444319at2"/>
<dbReference type="InterPro" id="IPR013783">
    <property type="entry name" value="Ig-like_fold"/>
</dbReference>